<evidence type="ECO:0000313" key="3">
    <source>
        <dbReference type="EMBL" id="KAH6643440.1"/>
    </source>
</evidence>
<keyword evidence="1" id="KW-1133">Transmembrane helix</keyword>
<dbReference type="EMBL" id="JAGPXC010000013">
    <property type="protein sequence ID" value="KAH6643440.1"/>
    <property type="molecule type" value="Genomic_DNA"/>
</dbReference>
<feature type="signal peptide" evidence="2">
    <location>
        <begin position="1"/>
        <end position="22"/>
    </location>
</feature>
<name>A0A9P8UB13_9PEZI</name>
<gene>
    <name evidence="3" type="ORF">BKA67DRAFT_587685</name>
</gene>
<feature type="transmembrane region" description="Helical" evidence="1">
    <location>
        <begin position="6"/>
        <end position="39"/>
    </location>
</feature>
<keyword evidence="4" id="KW-1185">Reference proteome</keyword>
<evidence type="ECO:0000313" key="4">
    <source>
        <dbReference type="Proteomes" id="UP000758603"/>
    </source>
</evidence>
<feature type="transmembrane region" description="Helical" evidence="1">
    <location>
        <begin position="60"/>
        <end position="81"/>
    </location>
</feature>
<evidence type="ECO:0000256" key="1">
    <source>
        <dbReference type="SAM" id="Phobius"/>
    </source>
</evidence>
<dbReference type="RefSeq" id="XP_045951370.1">
    <property type="nucleotide sequence ID" value="XM_046104341.1"/>
</dbReference>
<organism evidence="3 4">
    <name type="scientific">Truncatella angustata</name>
    <dbReference type="NCBI Taxonomy" id="152316"/>
    <lineage>
        <taxon>Eukaryota</taxon>
        <taxon>Fungi</taxon>
        <taxon>Dikarya</taxon>
        <taxon>Ascomycota</taxon>
        <taxon>Pezizomycotina</taxon>
        <taxon>Sordariomycetes</taxon>
        <taxon>Xylariomycetidae</taxon>
        <taxon>Amphisphaeriales</taxon>
        <taxon>Sporocadaceae</taxon>
        <taxon>Truncatella</taxon>
    </lineage>
</organism>
<protein>
    <recommendedName>
        <fullName evidence="5">Secreted protein</fullName>
    </recommendedName>
</protein>
<dbReference type="GeneID" id="70133232"/>
<evidence type="ECO:0008006" key="5">
    <source>
        <dbReference type="Google" id="ProtNLM"/>
    </source>
</evidence>
<dbReference type="AlphaFoldDB" id="A0A9P8UB13"/>
<keyword evidence="1" id="KW-0472">Membrane</keyword>
<feature type="chain" id="PRO_5040185578" description="Secreted protein" evidence="2">
    <location>
        <begin position="23"/>
        <end position="130"/>
    </location>
</feature>
<reference evidence="3" key="1">
    <citation type="journal article" date="2021" name="Nat. Commun.">
        <title>Genetic determinants of endophytism in the Arabidopsis root mycobiome.</title>
        <authorList>
            <person name="Mesny F."/>
            <person name="Miyauchi S."/>
            <person name="Thiergart T."/>
            <person name="Pickel B."/>
            <person name="Atanasova L."/>
            <person name="Karlsson M."/>
            <person name="Huettel B."/>
            <person name="Barry K.W."/>
            <person name="Haridas S."/>
            <person name="Chen C."/>
            <person name="Bauer D."/>
            <person name="Andreopoulos W."/>
            <person name="Pangilinan J."/>
            <person name="LaButti K."/>
            <person name="Riley R."/>
            <person name="Lipzen A."/>
            <person name="Clum A."/>
            <person name="Drula E."/>
            <person name="Henrissat B."/>
            <person name="Kohler A."/>
            <person name="Grigoriev I.V."/>
            <person name="Martin F.M."/>
            <person name="Hacquard S."/>
        </authorList>
    </citation>
    <scope>NUCLEOTIDE SEQUENCE</scope>
    <source>
        <strain evidence="3">MPI-SDFR-AT-0073</strain>
    </source>
</reference>
<dbReference type="Proteomes" id="UP000758603">
    <property type="component" value="Unassembled WGS sequence"/>
</dbReference>
<accession>A0A9P8UB13</accession>
<keyword evidence="2" id="KW-0732">Signal</keyword>
<sequence length="130" mass="14782">MNTKSGWSAILIFHLFWGSAFPLPSLSAIVLFPVSRFLARAVCQRTRKKYLVKRSTDGNNGGNLVLSIVPCHCFIVISTFITGPTCGCPRRIQHMHRHRTTINSLHLLIRSAQTYTRSLNQHRRGDHSFH</sequence>
<keyword evidence="1" id="KW-0812">Transmembrane</keyword>
<proteinExistence type="predicted"/>
<evidence type="ECO:0000256" key="2">
    <source>
        <dbReference type="SAM" id="SignalP"/>
    </source>
</evidence>
<comment type="caution">
    <text evidence="3">The sequence shown here is derived from an EMBL/GenBank/DDBJ whole genome shotgun (WGS) entry which is preliminary data.</text>
</comment>